<evidence type="ECO:0000256" key="4">
    <source>
        <dbReference type="RuleBase" id="RU000304"/>
    </source>
</evidence>
<dbReference type="GO" id="GO:0004674">
    <property type="term" value="F:protein serine/threonine kinase activity"/>
    <property type="evidence" value="ECO:0007669"/>
    <property type="project" value="UniProtKB-KW"/>
</dbReference>
<evidence type="ECO:0000256" key="1">
    <source>
        <dbReference type="ARBA" id="ARBA00022741"/>
    </source>
</evidence>
<evidence type="ECO:0000313" key="8">
    <source>
        <dbReference type="Proteomes" id="UP000269721"/>
    </source>
</evidence>
<dbReference type="PANTHER" id="PTHR24346:SF51">
    <property type="entry name" value="PAS DOMAIN-CONTAINING SERINE_THREONINE-PROTEIN KINASE"/>
    <property type="match status" value="1"/>
</dbReference>
<dbReference type="InterPro" id="IPR011009">
    <property type="entry name" value="Kinase-like_dom_sf"/>
</dbReference>
<evidence type="ECO:0000256" key="3">
    <source>
        <dbReference type="PROSITE-ProRule" id="PRU10141"/>
    </source>
</evidence>
<organism evidence="7 8">
    <name type="scientific">Blyttiomyces helicus</name>
    <dbReference type="NCBI Taxonomy" id="388810"/>
    <lineage>
        <taxon>Eukaryota</taxon>
        <taxon>Fungi</taxon>
        <taxon>Fungi incertae sedis</taxon>
        <taxon>Chytridiomycota</taxon>
        <taxon>Chytridiomycota incertae sedis</taxon>
        <taxon>Chytridiomycetes</taxon>
        <taxon>Chytridiomycetes incertae sedis</taxon>
        <taxon>Blyttiomyces</taxon>
    </lineage>
</organism>
<dbReference type="SUPFAM" id="SSF56112">
    <property type="entry name" value="Protein kinase-like (PK-like)"/>
    <property type="match status" value="1"/>
</dbReference>
<keyword evidence="7" id="KW-0808">Transferase</keyword>
<dbReference type="Proteomes" id="UP000269721">
    <property type="component" value="Unassembled WGS sequence"/>
</dbReference>
<reference evidence="8" key="1">
    <citation type="journal article" date="2018" name="Nat. Microbiol.">
        <title>Leveraging single-cell genomics to expand the fungal tree of life.</title>
        <authorList>
            <person name="Ahrendt S.R."/>
            <person name="Quandt C.A."/>
            <person name="Ciobanu D."/>
            <person name="Clum A."/>
            <person name="Salamov A."/>
            <person name="Andreopoulos B."/>
            <person name="Cheng J.F."/>
            <person name="Woyke T."/>
            <person name="Pelin A."/>
            <person name="Henrissat B."/>
            <person name="Reynolds N.K."/>
            <person name="Benny G.L."/>
            <person name="Smith M.E."/>
            <person name="James T.Y."/>
            <person name="Grigoriev I.V."/>
        </authorList>
    </citation>
    <scope>NUCLEOTIDE SEQUENCE [LARGE SCALE GENOMIC DNA]</scope>
</reference>
<feature type="domain" description="Protein kinase" evidence="6">
    <location>
        <begin position="11"/>
        <end position="338"/>
    </location>
</feature>
<dbReference type="GO" id="GO:0035556">
    <property type="term" value="P:intracellular signal transduction"/>
    <property type="evidence" value="ECO:0007669"/>
    <property type="project" value="TreeGrafter"/>
</dbReference>
<evidence type="ECO:0000256" key="2">
    <source>
        <dbReference type="ARBA" id="ARBA00022840"/>
    </source>
</evidence>
<dbReference type="GO" id="GO:0005634">
    <property type="term" value="C:nucleus"/>
    <property type="evidence" value="ECO:0007669"/>
    <property type="project" value="TreeGrafter"/>
</dbReference>
<dbReference type="InterPro" id="IPR017441">
    <property type="entry name" value="Protein_kinase_ATP_BS"/>
</dbReference>
<dbReference type="AlphaFoldDB" id="A0A4P9WGJ5"/>
<evidence type="ECO:0000256" key="5">
    <source>
        <dbReference type="SAM" id="MobiDB-lite"/>
    </source>
</evidence>
<dbReference type="EMBL" id="KZ995696">
    <property type="protein sequence ID" value="RKO90160.1"/>
    <property type="molecule type" value="Genomic_DNA"/>
</dbReference>
<dbReference type="Gene3D" id="1.10.510.10">
    <property type="entry name" value="Transferase(Phosphotransferase) domain 1"/>
    <property type="match status" value="1"/>
</dbReference>
<keyword evidence="7" id="KW-0418">Kinase</keyword>
<keyword evidence="2 3" id="KW-0067">ATP-binding</keyword>
<dbReference type="Gene3D" id="3.30.200.20">
    <property type="entry name" value="Phosphorylase Kinase, domain 1"/>
    <property type="match status" value="1"/>
</dbReference>
<dbReference type="GO" id="GO:0005524">
    <property type="term" value="F:ATP binding"/>
    <property type="evidence" value="ECO:0007669"/>
    <property type="project" value="UniProtKB-UniRule"/>
</dbReference>
<dbReference type="SMART" id="SM00220">
    <property type="entry name" value="S_TKc"/>
    <property type="match status" value="1"/>
</dbReference>
<keyword evidence="1 3" id="KW-0547">Nucleotide-binding</keyword>
<protein>
    <submittedName>
        <fullName evidence="7">Kinase-like domain-containing protein</fullName>
    </submittedName>
</protein>
<keyword evidence="8" id="KW-1185">Reference proteome</keyword>
<proteinExistence type="inferred from homology"/>
<gene>
    <name evidence="7" type="ORF">BDK51DRAFT_23450</name>
</gene>
<sequence>MHVRSRLTEEYEVRELLGWGGNGAVLGAVRRADGRRVAVKLIYRKASAGANPVLPPEIRIMRDLRHSNILSYIDHFADDQAHYLVTEYLGDPIADDADSDDDDDDVGEFYCSVPADPVTGEELPAARIVSRGGAADMFAHIYRGASPAPAHTVPPLFRDVAAAVAHLHARGITHGDIKEENVLLTPGPNPVAKLCDFGHARRIGWSPSDPRVPSRKGASLPPPPPPPALTYYGTTEATPPELLPNLGLPSNTPSSELVRVSGFEADVWALGLLLYAMVMGSAPEDIVGGGIDVDEFETLPCRFRDDVDMECRDLVKRMLTIDPERRILAKDILRHPWLN</sequence>
<dbReference type="Pfam" id="PF00069">
    <property type="entry name" value="Pkinase"/>
    <property type="match status" value="2"/>
</dbReference>
<feature type="region of interest" description="Disordered" evidence="5">
    <location>
        <begin position="206"/>
        <end position="230"/>
    </location>
</feature>
<evidence type="ECO:0000259" key="6">
    <source>
        <dbReference type="PROSITE" id="PS50011"/>
    </source>
</evidence>
<feature type="non-terminal residue" evidence="7">
    <location>
        <position position="339"/>
    </location>
</feature>
<comment type="similarity">
    <text evidence="4">Belongs to the protein kinase superfamily.</text>
</comment>
<name>A0A4P9WGJ5_9FUNG</name>
<dbReference type="GO" id="GO:0045719">
    <property type="term" value="P:negative regulation of glycogen biosynthetic process"/>
    <property type="evidence" value="ECO:0007669"/>
    <property type="project" value="TreeGrafter"/>
</dbReference>
<dbReference type="PROSITE" id="PS00108">
    <property type="entry name" value="PROTEIN_KINASE_ST"/>
    <property type="match status" value="1"/>
</dbReference>
<keyword evidence="4" id="KW-0723">Serine/threonine-protein kinase</keyword>
<dbReference type="OrthoDB" id="4062651at2759"/>
<feature type="binding site" evidence="3">
    <location>
        <position position="40"/>
    </location>
    <ligand>
        <name>ATP</name>
        <dbReference type="ChEBI" id="CHEBI:30616"/>
    </ligand>
</feature>
<accession>A0A4P9WGJ5</accession>
<dbReference type="InterPro" id="IPR008271">
    <property type="entry name" value="Ser/Thr_kinase_AS"/>
</dbReference>
<dbReference type="GO" id="GO:0005829">
    <property type="term" value="C:cytosol"/>
    <property type="evidence" value="ECO:0007669"/>
    <property type="project" value="TreeGrafter"/>
</dbReference>
<evidence type="ECO:0000313" key="7">
    <source>
        <dbReference type="EMBL" id="RKO90160.1"/>
    </source>
</evidence>
<dbReference type="InterPro" id="IPR000719">
    <property type="entry name" value="Prot_kinase_dom"/>
</dbReference>
<dbReference type="PROSITE" id="PS00107">
    <property type="entry name" value="PROTEIN_KINASE_ATP"/>
    <property type="match status" value="1"/>
</dbReference>
<dbReference type="PANTHER" id="PTHR24346">
    <property type="entry name" value="MAP/MICROTUBULE AFFINITY-REGULATING KINASE"/>
    <property type="match status" value="1"/>
</dbReference>
<dbReference type="PROSITE" id="PS50011">
    <property type="entry name" value="PROTEIN_KINASE_DOM"/>
    <property type="match status" value="1"/>
</dbReference>